<dbReference type="AlphaFoldDB" id="A0A8H6DSB0"/>
<evidence type="ECO:0000313" key="2">
    <source>
        <dbReference type="EMBL" id="KAF5846631.1"/>
    </source>
</evidence>
<evidence type="ECO:0000313" key="3">
    <source>
        <dbReference type="Proteomes" id="UP000624244"/>
    </source>
</evidence>
<reference evidence="2" key="1">
    <citation type="submission" date="2019-11" db="EMBL/GenBank/DDBJ databases">
        <title>Bipolaris sorokiniana Genome sequencing.</title>
        <authorList>
            <person name="Wang H."/>
        </authorList>
    </citation>
    <scope>NUCLEOTIDE SEQUENCE</scope>
</reference>
<feature type="region of interest" description="Disordered" evidence="1">
    <location>
        <begin position="1"/>
        <end position="49"/>
    </location>
</feature>
<feature type="compositionally biased region" description="Pro residues" evidence="1">
    <location>
        <begin position="28"/>
        <end position="37"/>
    </location>
</feature>
<dbReference type="Proteomes" id="UP000624244">
    <property type="component" value="Unassembled WGS sequence"/>
</dbReference>
<organism evidence="2 3">
    <name type="scientific">Cochliobolus sativus</name>
    <name type="common">Common root rot and spot blotch fungus</name>
    <name type="synonym">Bipolaris sorokiniana</name>
    <dbReference type="NCBI Taxonomy" id="45130"/>
    <lineage>
        <taxon>Eukaryota</taxon>
        <taxon>Fungi</taxon>
        <taxon>Dikarya</taxon>
        <taxon>Ascomycota</taxon>
        <taxon>Pezizomycotina</taxon>
        <taxon>Dothideomycetes</taxon>
        <taxon>Pleosporomycetidae</taxon>
        <taxon>Pleosporales</taxon>
        <taxon>Pleosporineae</taxon>
        <taxon>Pleosporaceae</taxon>
        <taxon>Bipolaris</taxon>
    </lineage>
</organism>
<sequence>MMTTSYPHNGGMHPQGMPHAHPGMGGPGPNPGQPGMPPGMQHVSGPNGPVRLPSKRLCIASSSKQQCLLINKVTWAWVTKIPWQT</sequence>
<accession>A0A8H6DSB0</accession>
<gene>
    <name evidence="2" type="ORF">GGP41_004684</name>
</gene>
<feature type="compositionally biased region" description="Low complexity" evidence="1">
    <location>
        <begin position="10"/>
        <end position="22"/>
    </location>
</feature>
<dbReference type="EMBL" id="WNKQ01000015">
    <property type="protein sequence ID" value="KAF5846631.1"/>
    <property type="molecule type" value="Genomic_DNA"/>
</dbReference>
<comment type="caution">
    <text evidence="2">The sequence shown here is derived from an EMBL/GenBank/DDBJ whole genome shotgun (WGS) entry which is preliminary data.</text>
</comment>
<protein>
    <submittedName>
        <fullName evidence="2">Uncharacterized protein</fullName>
    </submittedName>
</protein>
<evidence type="ECO:0000256" key="1">
    <source>
        <dbReference type="SAM" id="MobiDB-lite"/>
    </source>
</evidence>
<proteinExistence type="predicted"/>
<name>A0A8H6DSB0_COCSA</name>